<evidence type="ECO:0000313" key="2">
    <source>
        <dbReference type="EMBL" id="MCK8481166.1"/>
    </source>
</evidence>
<name>A0ABT0H9Y4_9FLAO</name>
<proteinExistence type="predicted"/>
<organism evidence="2 3">
    <name type="scientific">Psychroserpens algicola</name>
    <dbReference type="NCBI Taxonomy" id="1719034"/>
    <lineage>
        <taxon>Bacteria</taxon>
        <taxon>Pseudomonadati</taxon>
        <taxon>Bacteroidota</taxon>
        <taxon>Flavobacteriia</taxon>
        <taxon>Flavobacteriales</taxon>
        <taxon>Flavobacteriaceae</taxon>
        <taxon>Psychroserpens</taxon>
    </lineage>
</organism>
<dbReference type="InterPro" id="IPR018551">
    <property type="entry name" value="DUF2007"/>
</dbReference>
<feature type="domain" description="DUF2007" evidence="1">
    <location>
        <begin position="11"/>
        <end position="72"/>
    </location>
</feature>
<sequence length="80" mass="8704">MSDTTYTKIFSGNFIIVQLAMDRLNGAGINAIIKDESESGRLGGFGAAIQGYQELFVSDEELEQAQAIISSVKEELESQE</sequence>
<reference evidence="2" key="1">
    <citation type="submission" date="2022-04" db="EMBL/GenBank/DDBJ databases">
        <authorList>
            <person name="Ren T."/>
        </authorList>
    </citation>
    <scope>NUCLEOTIDE SEQUENCE</scope>
    <source>
        <strain evidence="2">F63249</strain>
    </source>
</reference>
<comment type="caution">
    <text evidence="2">The sequence shown here is derived from an EMBL/GenBank/DDBJ whole genome shotgun (WGS) entry which is preliminary data.</text>
</comment>
<dbReference type="Pfam" id="PF09413">
    <property type="entry name" value="DUF2007"/>
    <property type="match status" value="1"/>
</dbReference>
<dbReference type="EMBL" id="JALPQF010000010">
    <property type="protein sequence ID" value="MCK8481166.1"/>
    <property type="molecule type" value="Genomic_DNA"/>
</dbReference>
<dbReference type="Gene3D" id="3.30.70.790">
    <property type="entry name" value="UreE, C-terminal domain"/>
    <property type="match status" value="1"/>
</dbReference>
<accession>A0ABT0H9Y4</accession>
<evidence type="ECO:0000313" key="3">
    <source>
        <dbReference type="Proteomes" id="UP001203687"/>
    </source>
</evidence>
<dbReference type="SUPFAM" id="SSF54913">
    <property type="entry name" value="GlnB-like"/>
    <property type="match status" value="1"/>
</dbReference>
<dbReference type="Proteomes" id="UP001203687">
    <property type="component" value="Unassembled WGS sequence"/>
</dbReference>
<gene>
    <name evidence="2" type="ORF">MUY34_11065</name>
</gene>
<dbReference type="RefSeq" id="WP_204345393.1">
    <property type="nucleotide sequence ID" value="NZ_JACNMJ010000002.1"/>
</dbReference>
<evidence type="ECO:0000259" key="1">
    <source>
        <dbReference type="Pfam" id="PF09413"/>
    </source>
</evidence>
<keyword evidence="3" id="KW-1185">Reference proteome</keyword>
<dbReference type="InterPro" id="IPR011322">
    <property type="entry name" value="N-reg_PII-like_a/b"/>
</dbReference>
<protein>
    <submittedName>
        <fullName evidence="2">DUF2007 domain-containing protein</fullName>
    </submittedName>
</protein>